<sequence>MWTRVIGALWRGIESERTRVGTMRGRIQDRIADARKILARGGPENRETVSAAQPVWRAAEDGALQSAP</sequence>
<evidence type="ECO:0000256" key="1">
    <source>
        <dbReference type="SAM" id="MobiDB-lite"/>
    </source>
</evidence>
<comment type="caution">
    <text evidence="2">The sequence shown here is derived from an EMBL/GenBank/DDBJ whole genome shotgun (WGS) entry which is preliminary data.</text>
</comment>
<dbReference type="AlphaFoldDB" id="A0A511XAW1"/>
<evidence type="ECO:0000313" key="3">
    <source>
        <dbReference type="Proteomes" id="UP000321635"/>
    </source>
</evidence>
<dbReference type="Proteomes" id="UP000321635">
    <property type="component" value="Unassembled WGS sequence"/>
</dbReference>
<evidence type="ECO:0000313" key="2">
    <source>
        <dbReference type="EMBL" id="GEN60107.1"/>
    </source>
</evidence>
<dbReference type="EMBL" id="BJYF01000011">
    <property type="protein sequence ID" value="GEN60107.1"/>
    <property type="molecule type" value="Genomic_DNA"/>
</dbReference>
<gene>
    <name evidence="2" type="ORF">ANI02nite_19910</name>
</gene>
<reference evidence="2 3" key="1">
    <citation type="submission" date="2019-07" db="EMBL/GenBank/DDBJ databases">
        <title>Whole genome shotgun sequence of Acetobacter nitrogenifigens NBRC 105050.</title>
        <authorList>
            <person name="Hosoyama A."/>
            <person name="Uohara A."/>
            <person name="Ohji S."/>
            <person name="Ichikawa N."/>
        </authorList>
    </citation>
    <scope>NUCLEOTIDE SEQUENCE [LARGE SCALE GENOMIC DNA]</scope>
    <source>
        <strain evidence="2 3">NBRC 105050</strain>
    </source>
</reference>
<proteinExistence type="predicted"/>
<keyword evidence="3" id="KW-1185">Reference proteome</keyword>
<organism evidence="2 3">
    <name type="scientific">Acetobacter nitrogenifigens DSM 23921 = NBRC 105050</name>
    <dbReference type="NCBI Taxonomy" id="1120919"/>
    <lineage>
        <taxon>Bacteria</taxon>
        <taxon>Pseudomonadati</taxon>
        <taxon>Pseudomonadota</taxon>
        <taxon>Alphaproteobacteria</taxon>
        <taxon>Acetobacterales</taxon>
        <taxon>Acetobacteraceae</taxon>
        <taxon>Acetobacter</taxon>
    </lineage>
</organism>
<protein>
    <submittedName>
        <fullName evidence="2">Uncharacterized protein</fullName>
    </submittedName>
</protein>
<accession>A0A511XAW1</accession>
<feature type="region of interest" description="Disordered" evidence="1">
    <location>
        <begin position="42"/>
        <end position="68"/>
    </location>
</feature>
<name>A0A511XAW1_9PROT</name>